<evidence type="ECO:0000313" key="3">
    <source>
        <dbReference type="EMBL" id="CAE6467761.1"/>
    </source>
</evidence>
<feature type="region of interest" description="Disordered" evidence="1">
    <location>
        <begin position="81"/>
        <end position="130"/>
    </location>
</feature>
<gene>
    <name evidence="3" type="ORF">RDB_LOCUS168071</name>
</gene>
<reference evidence="3" key="1">
    <citation type="submission" date="2021-01" db="EMBL/GenBank/DDBJ databases">
        <authorList>
            <person name="Kaushik A."/>
        </authorList>
    </citation>
    <scope>NUCLEOTIDE SEQUENCE</scope>
    <source>
        <strain evidence="3">AG3-T5</strain>
    </source>
</reference>
<name>A0A8H3BWJ1_9AGAM</name>
<comment type="caution">
    <text evidence="3">The sequence shown here is derived from an EMBL/GenBank/DDBJ whole genome shotgun (WGS) entry which is preliminary data.</text>
</comment>
<organism evidence="3 4">
    <name type="scientific">Rhizoctonia solani</name>
    <dbReference type="NCBI Taxonomy" id="456999"/>
    <lineage>
        <taxon>Eukaryota</taxon>
        <taxon>Fungi</taxon>
        <taxon>Dikarya</taxon>
        <taxon>Basidiomycota</taxon>
        <taxon>Agaricomycotina</taxon>
        <taxon>Agaricomycetes</taxon>
        <taxon>Cantharellales</taxon>
        <taxon>Ceratobasidiaceae</taxon>
        <taxon>Rhizoctonia</taxon>
    </lineage>
</organism>
<feature type="compositionally biased region" description="Polar residues" evidence="1">
    <location>
        <begin position="239"/>
        <end position="264"/>
    </location>
</feature>
<dbReference type="Proteomes" id="UP000663841">
    <property type="component" value="Unassembled WGS sequence"/>
</dbReference>
<dbReference type="EMBL" id="CAJMWW010000336">
    <property type="protein sequence ID" value="CAE6467761.1"/>
    <property type="molecule type" value="Genomic_DNA"/>
</dbReference>
<evidence type="ECO:0000313" key="4">
    <source>
        <dbReference type="Proteomes" id="UP000663841"/>
    </source>
</evidence>
<keyword evidence="2" id="KW-0812">Transmembrane</keyword>
<evidence type="ECO:0000256" key="1">
    <source>
        <dbReference type="SAM" id="MobiDB-lite"/>
    </source>
</evidence>
<proteinExistence type="predicted"/>
<sequence>MRLGKEQSDVWKRKNELGSRGISTHSHIFDQSTSQAPGRLPQFLTRPPPDLVVSVDVMSLKPGNPPLVYDENLLAQAPEVTQGQRQEGYDADILNPSPPPTSRTPAPIQPYRDHLDVESGSSGHDKHLAAGGYDHVGQSANKPFWKTPKGMIILAVLAVAVIAAVVGGAVGGTVGKNKNNNPETTGSSPVDASGNNPISLPTTNSTLSPTTAARPPTETPEGGNGAGGAGSNQSSSTQLGGTSPTLASSVSRPSSTLATITSPSVDLPGQGNGV</sequence>
<keyword evidence="2" id="KW-1133">Transmembrane helix</keyword>
<protein>
    <submittedName>
        <fullName evidence="3">Uncharacterized protein</fullName>
    </submittedName>
</protein>
<feature type="compositionally biased region" description="Low complexity" evidence="1">
    <location>
        <begin position="199"/>
        <end position="221"/>
    </location>
</feature>
<accession>A0A8H3BWJ1</accession>
<feature type="compositionally biased region" description="Basic and acidic residues" evidence="1">
    <location>
        <begin position="1"/>
        <end position="17"/>
    </location>
</feature>
<feature type="transmembrane region" description="Helical" evidence="2">
    <location>
        <begin position="152"/>
        <end position="174"/>
    </location>
</feature>
<feature type="compositionally biased region" description="Basic and acidic residues" evidence="1">
    <location>
        <begin position="111"/>
        <end position="128"/>
    </location>
</feature>
<feature type="compositionally biased region" description="Polar residues" evidence="1">
    <location>
        <begin position="21"/>
        <end position="36"/>
    </location>
</feature>
<feature type="region of interest" description="Disordered" evidence="1">
    <location>
        <begin position="170"/>
        <end position="274"/>
    </location>
</feature>
<feature type="region of interest" description="Disordered" evidence="1">
    <location>
        <begin position="1"/>
        <end position="45"/>
    </location>
</feature>
<keyword evidence="2" id="KW-0472">Membrane</keyword>
<dbReference type="AlphaFoldDB" id="A0A8H3BWJ1"/>
<feature type="compositionally biased region" description="Polar residues" evidence="1">
    <location>
        <begin position="176"/>
        <end position="198"/>
    </location>
</feature>
<evidence type="ECO:0000256" key="2">
    <source>
        <dbReference type="SAM" id="Phobius"/>
    </source>
</evidence>